<name>A0A6M0Q1J2_9BACI</name>
<dbReference type="Proteomes" id="UP000481043">
    <property type="component" value="Unassembled WGS sequence"/>
</dbReference>
<dbReference type="PANTHER" id="PTHR46660:SF2">
    <property type="entry name" value="GLYCOSYLTRANSFERASE 1 DOMAIN-CONTAINING PROTEIN 1"/>
    <property type="match status" value="1"/>
</dbReference>
<dbReference type="AlphaFoldDB" id="A0A6M0Q1J2"/>
<dbReference type="Pfam" id="PF00534">
    <property type="entry name" value="Glycos_transf_1"/>
    <property type="match status" value="1"/>
</dbReference>
<dbReference type="CDD" id="cd03801">
    <property type="entry name" value="GT4_PimA-like"/>
    <property type="match status" value="1"/>
</dbReference>
<dbReference type="EMBL" id="JAAIWM010000001">
    <property type="protein sequence ID" value="NEY70117.1"/>
    <property type="molecule type" value="Genomic_DNA"/>
</dbReference>
<dbReference type="SUPFAM" id="SSF53756">
    <property type="entry name" value="UDP-Glycosyltransferase/glycogen phosphorylase"/>
    <property type="match status" value="1"/>
</dbReference>
<accession>A0A6M0Q1J2</accession>
<evidence type="ECO:0000313" key="2">
    <source>
        <dbReference type="EMBL" id="NEY70117.1"/>
    </source>
</evidence>
<dbReference type="InterPro" id="IPR052622">
    <property type="entry name" value="Glycosyltransferase_G1"/>
</dbReference>
<dbReference type="PANTHER" id="PTHR46660">
    <property type="match status" value="1"/>
</dbReference>
<dbReference type="GO" id="GO:0016757">
    <property type="term" value="F:glycosyltransferase activity"/>
    <property type="evidence" value="ECO:0007669"/>
    <property type="project" value="InterPro"/>
</dbReference>
<reference evidence="2 3" key="1">
    <citation type="submission" date="2020-02" db="EMBL/GenBank/DDBJ databases">
        <title>Bacillus aquiflavi sp. nov., isolated from yellow water of strong flavor Chinese baijiu in Yibin region of China.</title>
        <authorList>
            <person name="Xie J."/>
        </authorList>
    </citation>
    <scope>NUCLEOTIDE SEQUENCE [LARGE SCALE GENOMIC DNA]</scope>
    <source>
        <strain evidence="2 3">SA4</strain>
    </source>
</reference>
<dbReference type="Gene3D" id="3.40.50.2000">
    <property type="entry name" value="Glycogen Phosphorylase B"/>
    <property type="match status" value="2"/>
</dbReference>
<proteinExistence type="predicted"/>
<keyword evidence="2" id="KW-0808">Transferase</keyword>
<organism evidence="2 3">
    <name type="scientific">Bacillus mesophilus</name>
    <dbReference type="NCBI Taxonomy" id="1808955"/>
    <lineage>
        <taxon>Bacteria</taxon>
        <taxon>Bacillati</taxon>
        <taxon>Bacillota</taxon>
        <taxon>Bacilli</taxon>
        <taxon>Bacillales</taxon>
        <taxon>Bacillaceae</taxon>
        <taxon>Bacillus</taxon>
    </lineage>
</organism>
<comment type="caution">
    <text evidence="2">The sequence shown here is derived from an EMBL/GenBank/DDBJ whole genome shotgun (WGS) entry which is preliminary data.</text>
</comment>
<protein>
    <submittedName>
        <fullName evidence="2">Glycosyltransferase family 4 protein</fullName>
    </submittedName>
</protein>
<sequence length="335" mass="38832">MTKKIAFFTPYFHSNRGNATTTKRIVHGLREAGIDVFVVPYLEERWSDEKEEQLKKCDLYHILHIYRFAKWNMCRELLLDKPYILTNGGTDINYDLANPAQVAEMNQMIQAASAITVFTEDGRSIVQSLFPDKIIKIIPQSVWFEDRNDADVLQLPKGNPIIFLPAGIRAIKDPLYVWKEIKELKKTFQNLQFIIAGIVIEKDLFHEIDKLCKQYDWVHFLEDVPFYQMKQLYEHADITINTSVTEGQSSSIIEAMYNGCPVLVRANEGNLSLVKHEETGFVFTDQQSFFMMATKLLTNKDLTDTISTNGEKYVLEHHSLQKEVGQYIQLYNQFL</sequence>
<evidence type="ECO:0000313" key="3">
    <source>
        <dbReference type="Proteomes" id="UP000481043"/>
    </source>
</evidence>
<gene>
    <name evidence="2" type="ORF">G4D63_00050</name>
</gene>
<evidence type="ECO:0000259" key="1">
    <source>
        <dbReference type="Pfam" id="PF00534"/>
    </source>
</evidence>
<feature type="domain" description="Glycosyl transferase family 1" evidence="1">
    <location>
        <begin position="149"/>
        <end position="312"/>
    </location>
</feature>
<dbReference type="RefSeq" id="WP_163176456.1">
    <property type="nucleotide sequence ID" value="NZ_JAAIWM010000001.1"/>
</dbReference>
<dbReference type="InterPro" id="IPR001296">
    <property type="entry name" value="Glyco_trans_1"/>
</dbReference>
<keyword evidence="3" id="KW-1185">Reference proteome</keyword>